<protein>
    <submittedName>
        <fullName evidence="1">Uncharacterized protein</fullName>
    </submittedName>
</protein>
<evidence type="ECO:0000313" key="2">
    <source>
        <dbReference type="Proteomes" id="UP000266861"/>
    </source>
</evidence>
<organism evidence="1 2">
    <name type="scientific">Diversispora epigaea</name>
    <dbReference type="NCBI Taxonomy" id="1348612"/>
    <lineage>
        <taxon>Eukaryota</taxon>
        <taxon>Fungi</taxon>
        <taxon>Fungi incertae sedis</taxon>
        <taxon>Mucoromycota</taxon>
        <taxon>Glomeromycotina</taxon>
        <taxon>Glomeromycetes</taxon>
        <taxon>Diversisporales</taxon>
        <taxon>Diversisporaceae</taxon>
        <taxon>Diversispora</taxon>
    </lineage>
</organism>
<dbReference type="AlphaFoldDB" id="A0A397IRG5"/>
<name>A0A397IRG5_9GLOM</name>
<sequence>MYNVYDIRYGYYTYLVPDRCRFYKFSTSEKRGVINNINSEKQELYTHILELIGETKWLKIENINLISKNTHNDLFLADSKAENIAKSKKIRSLESILKILKDAFSTQENLLKKESEILSLKSKIAEVEQIKSKLTLKVNEFECLKSEDVFQFVIERHLTDMQSNIIFANSNINQYFIYKKNMNQSYTREITDSRLLPLPKDDIEIISENSVREIEAMKLSLEILPLHIVASGIHKVYMVKNENVSIGNLIKNYLNYWITAHGKKNYNQLTSLNLKYPWMVCGRCHDTLQVSRDYEYTC</sequence>
<proteinExistence type="predicted"/>
<dbReference type="OrthoDB" id="2344182at2759"/>
<accession>A0A397IRG5</accession>
<reference evidence="1 2" key="1">
    <citation type="submission" date="2018-08" db="EMBL/GenBank/DDBJ databases">
        <title>Genome and evolution of the arbuscular mycorrhizal fungus Diversispora epigaea (formerly Glomus versiforme) and its bacterial endosymbionts.</title>
        <authorList>
            <person name="Sun X."/>
            <person name="Fei Z."/>
            <person name="Harrison M."/>
        </authorList>
    </citation>
    <scope>NUCLEOTIDE SEQUENCE [LARGE SCALE GENOMIC DNA]</scope>
    <source>
        <strain evidence="1 2">IT104</strain>
    </source>
</reference>
<dbReference type="Proteomes" id="UP000266861">
    <property type="component" value="Unassembled WGS sequence"/>
</dbReference>
<comment type="caution">
    <text evidence="1">The sequence shown here is derived from an EMBL/GenBank/DDBJ whole genome shotgun (WGS) entry which is preliminary data.</text>
</comment>
<keyword evidence="2" id="KW-1185">Reference proteome</keyword>
<evidence type="ECO:0000313" key="1">
    <source>
        <dbReference type="EMBL" id="RHZ78555.1"/>
    </source>
</evidence>
<dbReference type="EMBL" id="PQFF01000152">
    <property type="protein sequence ID" value="RHZ78555.1"/>
    <property type="molecule type" value="Genomic_DNA"/>
</dbReference>
<gene>
    <name evidence="1" type="ORF">Glove_161g37</name>
</gene>